<dbReference type="Proteomes" id="UP000440367">
    <property type="component" value="Unassembled WGS sequence"/>
</dbReference>
<feature type="region of interest" description="Disordered" evidence="2">
    <location>
        <begin position="563"/>
        <end position="583"/>
    </location>
</feature>
<feature type="compositionally biased region" description="Low complexity" evidence="2">
    <location>
        <begin position="622"/>
        <end position="635"/>
    </location>
</feature>
<organism evidence="3 4">
    <name type="scientific">Phytophthora fragariae</name>
    <dbReference type="NCBI Taxonomy" id="53985"/>
    <lineage>
        <taxon>Eukaryota</taxon>
        <taxon>Sar</taxon>
        <taxon>Stramenopiles</taxon>
        <taxon>Oomycota</taxon>
        <taxon>Peronosporomycetes</taxon>
        <taxon>Peronosporales</taxon>
        <taxon>Peronosporaceae</taxon>
        <taxon>Phytophthora</taxon>
    </lineage>
</organism>
<feature type="region of interest" description="Disordered" evidence="2">
    <location>
        <begin position="491"/>
        <end position="532"/>
    </location>
</feature>
<feature type="compositionally biased region" description="Acidic residues" evidence="2">
    <location>
        <begin position="492"/>
        <end position="509"/>
    </location>
</feature>
<feature type="compositionally biased region" description="Low complexity" evidence="2">
    <location>
        <begin position="251"/>
        <end position="274"/>
    </location>
</feature>
<feature type="compositionally biased region" description="Low complexity" evidence="2">
    <location>
        <begin position="22"/>
        <end position="32"/>
    </location>
</feature>
<feature type="coiled-coil region" evidence="1">
    <location>
        <begin position="121"/>
        <end position="235"/>
    </location>
</feature>
<sequence>MRTLDSPPVDVAVDSSERRDSTPSSTSNNGSNLQSGLGETKHLMERLNTAQVKVKKLQRLEAALVDFFMEVMDRSDNNDRATRSLETESTFARGKRKEQFLKKAEGDPISLLNALRTHLRLKFAEQEAHEAAAERRSLAESLNNQQKEQDIRDKFQQLERTCTQFKEQQQSLLRQLNRHEVDQTRTRRQHQTLLEKMNVQLQEVRSREQEAQQLVAKQQQEIAALKEARDALIKVTQTQKPLEGVRATADSGSNSAATPSATTAAASASGASPSHTNGDFFGTPAENQTLRRALRKYELKMAQTEADNEERKREVQRLQQQLTGLRQSTQLQMYSQLEKESRHLRELAADLKKRLAESEADLLRTKGTLKERESHMQKMRDEYARLFNAVQKQKQPTHYSPSKLGRSASTMQLAATSQADHSPSRVSGGTATDHFISVEQVQFVRSMDGNFDGIDGPKHERVAKALEQVNGFRYRYHPAPQDGKKILRFDSDGEEDLSGSEDEEDDCSGDETQRHERRRTSKGRTKHTNDDSIAPIMTLDDHIENLLRKTRTLAMLKIANNTAGTIPSDSEDDSDEADDVVSEELSIGSLSSVGSPKFGASSGKLSSLGSLSLGGTPKHGASSSKLSSLGSSSSMGGCKSSLLGTAAMRLARTISAFLCLPRAISYVDLEAITEKLLESPSDQFDDEEYADLIDYHVDSAREDEAHTETDEDEPIWKRRNSRPVRPLNLAEDPTDLELHQRQIFVEANRFGGVSTRNFFLASSKHLLSTEDSKGSMYFGVSPSGRVLGSTTNGSSKSLIFGRQGSGSTVTSNSSCDEAAAENAGNLFNEEEYTKWRTQVKEDYLAWLNAKVEARKRRKMRVKKGDPNKKPRWLLLYEASKNPTQKYRPDEKE</sequence>
<name>A0A6A4A1L3_9STRA</name>
<accession>A0A6A4A1L3</accession>
<evidence type="ECO:0000313" key="4">
    <source>
        <dbReference type="Proteomes" id="UP000440367"/>
    </source>
</evidence>
<feature type="compositionally biased region" description="Polar residues" evidence="2">
    <location>
        <begin position="407"/>
        <end position="430"/>
    </location>
</feature>
<evidence type="ECO:0000313" key="3">
    <source>
        <dbReference type="EMBL" id="KAE9245912.1"/>
    </source>
</evidence>
<dbReference type="EMBL" id="QXGD01000252">
    <property type="protein sequence ID" value="KAE9245912.1"/>
    <property type="molecule type" value="Genomic_DNA"/>
</dbReference>
<feature type="coiled-coil region" evidence="1">
    <location>
        <begin position="287"/>
        <end position="361"/>
    </location>
</feature>
<feature type="region of interest" description="Disordered" evidence="2">
    <location>
        <begin position="1"/>
        <end position="38"/>
    </location>
</feature>
<reference evidence="3 4" key="1">
    <citation type="submission" date="2018-08" db="EMBL/GenBank/DDBJ databases">
        <title>Genomic investigation of the strawberry pathogen Phytophthora fragariae indicates pathogenicity is determined by transcriptional variation in three key races.</title>
        <authorList>
            <person name="Adams T.M."/>
            <person name="Armitage A.D."/>
            <person name="Sobczyk M.K."/>
            <person name="Bates H.J."/>
            <person name="Dunwell J.M."/>
            <person name="Nellist C.F."/>
            <person name="Harrison R.J."/>
        </authorList>
    </citation>
    <scope>NUCLEOTIDE SEQUENCE [LARGE SCALE GENOMIC DNA]</scope>
    <source>
        <strain evidence="3 4">BC-1</strain>
    </source>
</reference>
<feature type="region of interest" description="Disordered" evidence="2">
    <location>
        <begin position="392"/>
        <end position="430"/>
    </location>
</feature>
<protein>
    <submittedName>
        <fullName evidence="3">Uncharacterized protein</fullName>
    </submittedName>
</protein>
<proteinExistence type="predicted"/>
<feature type="region of interest" description="Disordered" evidence="2">
    <location>
        <begin position="242"/>
        <end position="284"/>
    </location>
</feature>
<dbReference type="AlphaFoldDB" id="A0A6A4A1L3"/>
<feature type="compositionally biased region" description="Basic residues" evidence="2">
    <location>
        <begin position="515"/>
        <end position="526"/>
    </location>
</feature>
<evidence type="ECO:0000256" key="1">
    <source>
        <dbReference type="SAM" id="Coils"/>
    </source>
</evidence>
<feature type="compositionally biased region" description="Acidic residues" evidence="2">
    <location>
        <begin position="569"/>
        <end position="582"/>
    </location>
</feature>
<gene>
    <name evidence="3" type="ORF">PF002_g6994</name>
</gene>
<keyword evidence="1" id="KW-0175">Coiled coil</keyword>
<feature type="region of interest" description="Disordered" evidence="2">
    <location>
        <begin position="614"/>
        <end position="635"/>
    </location>
</feature>
<comment type="caution">
    <text evidence="3">The sequence shown here is derived from an EMBL/GenBank/DDBJ whole genome shotgun (WGS) entry which is preliminary data.</text>
</comment>
<evidence type="ECO:0000256" key="2">
    <source>
        <dbReference type="SAM" id="MobiDB-lite"/>
    </source>
</evidence>